<dbReference type="RefSeq" id="WP_184202030.1">
    <property type="nucleotide sequence ID" value="NZ_JACHGW010000004.1"/>
</dbReference>
<dbReference type="Proteomes" id="UP000520814">
    <property type="component" value="Unassembled WGS sequence"/>
</dbReference>
<feature type="transmembrane region" description="Helical" evidence="1">
    <location>
        <begin position="6"/>
        <end position="23"/>
    </location>
</feature>
<feature type="transmembrane region" description="Helical" evidence="1">
    <location>
        <begin position="89"/>
        <end position="108"/>
    </location>
</feature>
<dbReference type="SUPFAM" id="SSF48317">
    <property type="entry name" value="Acid phosphatase/Vanadium-dependent haloperoxidase"/>
    <property type="match status" value="1"/>
</dbReference>
<evidence type="ECO:0000313" key="4">
    <source>
        <dbReference type="Proteomes" id="UP000520814"/>
    </source>
</evidence>
<keyword evidence="1" id="KW-0812">Transmembrane</keyword>
<dbReference type="Pfam" id="PF01569">
    <property type="entry name" value="PAP2"/>
    <property type="match status" value="1"/>
</dbReference>
<proteinExistence type="predicted"/>
<keyword evidence="1" id="KW-1133">Transmembrane helix</keyword>
<dbReference type="InterPro" id="IPR036938">
    <property type="entry name" value="PAP2/HPO_sf"/>
</dbReference>
<name>A0A7W9SVC7_ARMRO</name>
<evidence type="ECO:0000256" key="1">
    <source>
        <dbReference type="SAM" id="Phobius"/>
    </source>
</evidence>
<organism evidence="3 4">
    <name type="scientific">Armatimonas rosea</name>
    <dbReference type="NCBI Taxonomy" id="685828"/>
    <lineage>
        <taxon>Bacteria</taxon>
        <taxon>Bacillati</taxon>
        <taxon>Armatimonadota</taxon>
        <taxon>Armatimonadia</taxon>
        <taxon>Armatimonadales</taxon>
        <taxon>Armatimonadaceae</taxon>
        <taxon>Armatimonas</taxon>
    </lineage>
</organism>
<protein>
    <submittedName>
        <fullName evidence="3">Membrane-associated phospholipid phosphatase</fullName>
    </submittedName>
</protein>
<dbReference type="CDD" id="cd01610">
    <property type="entry name" value="PAP2_like"/>
    <property type="match status" value="1"/>
</dbReference>
<dbReference type="Gene3D" id="1.20.144.10">
    <property type="entry name" value="Phosphatidic acid phosphatase type 2/haloperoxidase"/>
    <property type="match status" value="1"/>
</dbReference>
<comment type="caution">
    <text evidence="3">The sequence shown here is derived from an EMBL/GenBank/DDBJ whole genome shotgun (WGS) entry which is preliminary data.</text>
</comment>
<dbReference type="AlphaFoldDB" id="A0A7W9SVC7"/>
<dbReference type="EMBL" id="JACHGW010000004">
    <property type="protein sequence ID" value="MBB6052634.1"/>
    <property type="molecule type" value="Genomic_DNA"/>
</dbReference>
<evidence type="ECO:0000313" key="3">
    <source>
        <dbReference type="EMBL" id="MBB6052634.1"/>
    </source>
</evidence>
<gene>
    <name evidence="3" type="ORF">HNQ39_004455</name>
</gene>
<reference evidence="3 4" key="1">
    <citation type="submission" date="2020-08" db="EMBL/GenBank/DDBJ databases">
        <title>Genomic Encyclopedia of Type Strains, Phase IV (KMG-IV): sequencing the most valuable type-strain genomes for metagenomic binning, comparative biology and taxonomic classification.</title>
        <authorList>
            <person name="Goeker M."/>
        </authorList>
    </citation>
    <scope>NUCLEOTIDE SEQUENCE [LARGE SCALE GENOMIC DNA]</scope>
    <source>
        <strain evidence="3 4">DSM 23562</strain>
    </source>
</reference>
<feature type="transmembrane region" description="Helical" evidence="1">
    <location>
        <begin position="35"/>
        <end position="53"/>
    </location>
</feature>
<feature type="domain" description="Phosphatidic acid phosphatase type 2/haloperoxidase" evidence="2">
    <location>
        <begin position="57"/>
        <end position="132"/>
    </location>
</feature>
<evidence type="ECO:0000259" key="2">
    <source>
        <dbReference type="Pfam" id="PF01569"/>
    </source>
</evidence>
<keyword evidence="4" id="KW-1185">Reference proteome</keyword>
<sequence>MTLFAVADFLSTAINPLFCLLLLGERKGLRAAWPFWLRAILTLSVAVGLAELGKAIPVWPGHKGFPSGHTTFAATSTALLFLRRGPRWLVVGVALTLIMMVSLIYGRWHSLGDTLGAVVLATSVSVALWRLTRGSPE</sequence>
<accession>A0A7W9SVC7</accession>
<keyword evidence="1" id="KW-0472">Membrane</keyword>
<feature type="transmembrane region" description="Helical" evidence="1">
    <location>
        <begin position="65"/>
        <end position="82"/>
    </location>
</feature>
<dbReference type="InterPro" id="IPR000326">
    <property type="entry name" value="PAP2/HPO"/>
</dbReference>